<dbReference type="Proteomes" id="UP000029839">
    <property type="component" value="Unassembled WGS sequence"/>
</dbReference>
<name>A0A0A0BUC9_9CELL</name>
<dbReference type="InterPro" id="IPR032583">
    <property type="entry name" value="DUF4914"/>
</dbReference>
<evidence type="ECO:0008006" key="4">
    <source>
        <dbReference type="Google" id="ProtNLM"/>
    </source>
</evidence>
<organism evidence="2 3">
    <name type="scientific">Cellulomonas carbonis T26</name>
    <dbReference type="NCBI Taxonomy" id="947969"/>
    <lineage>
        <taxon>Bacteria</taxon>
        <taxon>Bacillati</taxon>
        <taxon>Actinomycetota</taxon>
        <taxon>Actinomycetes</taxon>
        <taxon>Micrococcales</taxon>
        <taxon>Cellulomonadaceae</taxon>
        <taxon>Cellulomonas</taxon>
    </lineage>
</organism>
<gene>
    <name evidence="2" type="ORF">N868_17280</name>
</gene>
<accession>A0A0A0BUC9</accession>
<evidence type="ECO:0000313" key="2">
    <source>
        <dbReference type="EMBL" id="KGM11541.1"/>
    </source>
</evidence>
<sequence length="663" mass="72663">MTAPTLTDATHGPDARTDDDASSPGRSDAAALATLDLPDDVRTVLTSARSVVVPRSRDELYRLALGPDGGPRFSVAYDVAGEPVVEAEVVRCRNGVSVNYPEDYMRRRDPDCMRIGDDLPSDKPRFADRHGGPFAPVRTETLAWLAEQDLVVVPFRAGGPRFGYPSLGVVPVNAAFFALALADLQGFTTLDDLVAQHGAFAPRSVLYVAPPFRHTHFAGRQVVVHDRTETLHEVFAYNLYPGPSAKKGVFSVLLDIGEQEGWLTAHASSVRVTTPYENETIVMHEGASGGGKSEMCQEIRRQEDGRILLGTNVVTGEPYVITLSETSRLEPVTDDMTLCHASLQTGSGKLVVTDAEDGWFVRVDNLTEYGEDCHLERVFIHPAEPLVFFNLDGVPDATCLPWEHTLDSTGTPCPNPRVVVPRRLIRGVVDEPEEVDVRTFGVRMPACTRTSPTYGVMGMMHLVPPALAWLWRLIAPRGDKNPSIGESADAVQRLAHGGMVSEGVGSFWPFSTGTRVGGANLLLRQIVDAPRTRYVLTPNQHIGAYKVGFAAEWLTREYLARRGGGRIRPDQLVASRCPLFGYTLREMKIDGQLIRPTFLRTDQQSQVGVEAYDVGARILTDFFQAELAQYLTDDLDPLGRAIIEVCLRDGGIEEYEALTPMVG</sequence>
<dbReference type="AlphaFoldDB" id="A0A0A0BUC9"/>
<evidence type="ECO:0000313" key="3">
    <source>
        <dbReference type="Proteomes" id="UP000029839"/>
    </source>
</evidence>
<dbReference type="RefSeq" id="WP_081978602.1">
    <property type="nucleotide sequence ID" value="NZ_AXCY01000019.1"/>
</dbReference>
<comment type="caution">
    <text evidence="2">The sequence shown here is derived from an EMBL/GenBank/DDBJ whole genome shotgun (WGS) entry which is preliminary data.</text>
</comment>
<reference evidence="2 3" key="2">
    <citation type="journal article" date="2015" name="Stand. Genomic Sci.">
        <title>Draft genome sequence of Cellulomonas carbonis T26(T) and comparative analysis of six Cellulomonas genomes.</title>
        <authorList>
            <person name="Zhuang W."/>
            <person name="Zhang S."/>
            <person name="Xia X."/>
            <person name="Wang G."/>
        </authorList>
    </citation>
    <scope>NUCLEOTIDE SEQUENCE [LARGE SCALE GENOMIC DNA]</scope>
    <source>
        <strain evidence="2 3">T26</strain>
    </source>
</reference>
<feature type="region of interest" description="Disordered" evidence="1">
    <location>
        <begin position="1"/>
        <end position="27"/>
    </location>
</feature>
<evidence type="ECO:0000256" key="1">
    <source>
        <dbReference type="SAM" id="MobiDB-lite"/>
    </source>
</evidence>
<protein>
    <recommendedName>
        <fullName evidence="4">DUF4914 domain-containing protein</fullName>
    </recommendedName>
</protein>
<dbReference type="Pfam" id="PF16260">
    <property type="entry name" value="DUF4914"/>
    <property type="match status" value="1"/>
</dbReference>
<keyword evidence="3" id="KW-1185">Reference proteome</keyword>
<dbReference type="EMBL" id="AXCY01000019">
    <property type="protein sequence ID" value="KGM11541.1"/>
    <property type="molecule type" value="Genomic_DNA"/>
</dbReference>
<reference evidence="2 3" key="1">
    <citation type="submission" date="2013-08" db="EMBL/GenBank/DDBJ databases">
        <title>Genome sequencing of Cellulomonas carbonis T26.</title>
        <authorList>
            <person name="Chen F."/>
            <person name="Li Y."/>
            <person name="Wang G."/>
        </authorList>
    </citation>
    <scope>NUCLEOTIDE SEQUENCE [LARGE SCALE GENOMIC DNA]</scope>
    <source>
        <strain evidence="2 3">T26</strain>
    </source>
</reference>
<proteinExistence type="predicted"/>
<dbReference type="SUPFAM" id="SSF53795">
    <property type="entry name" value="PEP carboxykinase-like"/>
    <property type="match status" value="1"/>
</dbReference>
<dbReference type="OrthoDB" id="9763944at2"/>